<dbReference type="AlphaFoldDB" id="A0A7W6ED58"/>
<protein>
    <submittedName>
        <fullName evidence="1">Uncharacterized protein</fullName>
    </submittedName>
</protein>
<accession>A0A7W6ED58</accession>
<keyword evidence="2" id="KW-1185">Reference proteome</keyword>
<dbReference type="RefSeq" id="WP_183198311.1">
    <property type="nucleotide sequence ID" value="NZ_JACIEK010000001.1"/>
</dbReference>
<gene>
    <name evidence="1" type="ORF">GGR04_000928</name>
</gene>
<evidence type="ECO:0000313" key="1">
    <source>
        <dbReference type="EMBL" id="MBB3997107.1"/>
    </source>
</evidence>
<dbReference type="Proteomes" id="UP000542776">
    <property type="component" value="Unassembled WGS sequence"/>
</dbReference>
<sequence>MFEDLNLQRVADVTRRLNEIVREVEARPTPAVAPAAPASRRPSDDYRLLANGLDSLHAIFAERR</sequence>
<comment type="caution">
    <text evidence="1">The sequence shown here is derived from an EMBL/GenBank/DDBJ whole genome shotgun (WGS) entry which is preliminary data.</text>
</comment>
<organism evidence="1 2">
    <name type="scientific">Aureimonas pseudogalii</name>
    <dbReference type="NCBI Taxonomy" id="1744844"/>
    <lineage>
        <taxon>Bacteria</taxon>
        <taxon>Pseudomonadati</taxon>
        <taxon>Pseudomonadota</taxon>
        <taxon>Alphaproteobacteria</taxon>
        <taxon>Hyphomicrobiales</taxon>
        <taxon>Aurantimonadaceae</taxon>
        <taxon>Aureimonas</taxon>
    </lineage>
</organism>
<evidence type="ECO:0000313" key="2">
    <source>
        <dbReference type="Proteomes" id="UP000542776"/>
    </source>
</evidence>
<name>A0A7W6ED58_9HYPH</name>
<proteinExistence type="predicted"/>
<dbReference type="EMBL" id="JACIEK010000001">
    <property type="protein sequence ID" value="MBB3997107.1"/>
    <property type="molecule type" value="Genomic_DNA"/>
</dbReference>
<reference evidence="1 2" key="1">
    <citation type="submission" date="2020-08" db="EMBL/GenBank/DDBJ databases">
        <title>Genomic Encyclopedia of Type Strains, Phase IV (KMG-IV): sequencing the most valuable type-strain genomes for metagenomic binning, comparative biology and taxonomic classification.</title>
        <authorList>
            <person name="Goeker M."/>
        </authorList>
    </citation>
    <scope>NUCLEOTIDE SEQUENCE [LARGE SCALE GENOMIC DNA]</scope>
    <source>
        <strain evidence="1 2">DSM 102238</strain>
    </source>
</reference>